<name>A0A4R6RMW6_9BURK</name>
<comment type="function">
    <text evidence="7">Possible subunit of a heme lyase.</text>
</comment>
<dbReference type="EMBL" id="SNXW01000001">
    <property type="protein sequence ID" value="TDP88029.1"/>
    <property type="molecule type" value="Genomic_DNA"/>
</dbReference>
<feature type="domain" description="CcmH/CycL/Ccl2/NrfF N-terminal" evidence="8">
    <location>
        <begin position="37"/>
        <end position="145"/>
    </location>
</feature>
<dbReference type="RefSeq" id="WP_243738443.1">
    <property type="nucleotide sequence ID" value="NZ_SNXW01000001.1"/>
</dbReference>
<evidence type="ECO:0000259" key="8">
    <source>
        <dbReference type="Pfam" id="PF03918"/>
    </source>
</evidence>
<evidence type="ECO:0000256" key="6">
    <source>
        <dbReference type="ARBA" id="ARBA00023004"/>
    </source>
</evidence>
<evidence type="ECO:0000256" key="2">
    <source>
        <dbReference type="ARBA" id="ARBA00022617"/>
    </source>
</evidence>
<dbReference type="Gene3D" id="1.10.8.640">
    <property type="entry name" value="Cytochrome C biogenesis protein"/>
    <property type="match status" value="1"/>
</dbReference>
<gene>
    <name evidence="9" type="ORF">EV672_101165</name>
</gene>
<feature type="chain" id="PRO_5021037841" description="Cytochrome c-type biogenesis protein" evidence="7">
    <location>
        <begin position="27"/>
        <end position="149"/>
    </location>
</feature>
<dbReference type="PANTHER" id="PTHR47870">
    <property type="entry name" value="CYTOCHROME C-TYPE BIOGENESIS PROTEIN CCMH"/>
    <property type="match status" value="1"/>
</dbReference>
<keyword evidence="4 7" id="KW-0732">Signal</keyword>
<proteinExistence type="inferred from homology"/>
<reference evidence="9 10" key="1">
    <citation type="submission" date="2019-03" db="EMBL/GenBank/DDBJ databases">
        <title>Genomic Encyclopedia of Type Strains, Phase IV (KMG-IV): sequencing the most valuable type-strain genomes for metagenomic binning, comparative biology and taxonomic classification.</title>
        <authorList>
            <person name="Goeker M."/>
        </authorList>
    </citation>
    <scope>NUCLEOTIDE SEQUENCE [LARGE SCALE GENOMIC DNA]</scope>
    <source>
        <strain evidence="9 10">DSM 11901</strain>
    </source>
</reference>
<dbReference type="GO" id="GO:0017004">
    <property type="term" value="P:cytochrome complex assembly"/>
    <property type="evidence" value="ECO:0007669"/>
    <property type="project" value="UniProtKB-KW"/>
</dbReference>
<feature type="signal peptide" evidence="7">
    <location>
        <begin position="1"/>
        <end position="26"/>
    </location>
</feature>
<dbReference type="InterPro" id="IPR051263">
    <property type="entry name" value="C-type_cytochrome_biogenesis"/>
</dbReference>
<sequence>MREHPRWMHGLFAAVLCSWLVSWAQAADAPAEPRPDSLAPHEARLDERAQRLSAELRCLVCQNQTIADSQAELAMQLKREVRQQLARGASDQQVRDFMVQRYGEFVLYRPPLNNATVWLWGGPLLLLALGLGVLVWQLLRHRPEEGDPT</sequence>
<dbReference type="GO" id="GO:0005886">
    <property type="term" value="C:plasma membrane"/>
    <property type="evidence" value="ECO:0007669"/>
    <property type="project" value="TreeGrafter"/>
</dbReference>
<dbReference type="FunFam" id="1.10.8.640:FF:000001">
    <property type="entry name" value="Cytochrome c-type biogenesis protein"/>
    <property type="match status" value="1"/>
</dbReference>
<protein>
    <recommendedName>
        <fullName evidence="7">Cytochrome c-type biogenesis protein</fullName>
    </recommendedName>
</protein>
<evidence type="ECO:0000256" key="7">
    <source>
        <dbReference type="RuleBase" id="RU364112"/>
    </source>
</evidence>
<evidence type="ECO:0000256" key="1">
    <source>
        <dbReference type="ARBA" id="ARBA00010342"/>
    </source>
</evidence>
<comment type="caution">
    <text evidence="9">The sequence shown here is derived from an EMBL/GenBank/DDBJ whole genome shotgun (WGS) entry which is preliminary data.</text>
</comment>
<dbReference type="GO" id="GO:0046872">
    <property type="term" value="F:metal ion binding"/>
    <property type="evidence" value="ECO:0007669"/>
    <property type="project" value="UniProtKB-KW"/>
</dbReference>
<feature type="transmembrane region" description="Helical" evidence="7">
    <location>
        <begin position="117"/>
        <end position="139"/>
    </location>
</feature>
<evidence type="ECO:0000256" key="4">
    <source>
        <dbReference type="ARBA" id="ARBA00022729"/>
    </source>
</evidence>
<dbReference type="Pfam" id="PF03918">
    <property type="entry name" value="CcmH"/>
    <property type="match status" value="1"/>
</dbReference>
<evidence type="ECO:0000256" key="5">
    <source>
        <dbReference type="ARBA" id="ARBA00022748"/>
    </source>
</evidence>
<keyword evidence="6 7" id="KW-0408">Iron</keyword>
<dbReference type="Proteomes" id="UP000294593">
    <property type="component" value="Unassembled WGS sequence"/>
</dbReference>
<keyword evidence="7" id="KW-1133">Transmembrane helix</keyword>
<dbReference type="AlphaFoldDB" id="A0A4R6RMW6"/>
<keyword evidence="7" id="KW-0472">Membrane</keyword>
<evidence type="ECO:0000256" key="3">
    <source>
        <dbReference type="ARBA" id="ARBA00022723"/>
    </source>
</evidence>
<keyword evidence="10" id="KW-1185">Reference proteome</keyword>
<keyword evidence="2 7" id="KW-0349">Heme</keyword>
<keyword evidence="3 7" id="KW-0479">Metal-binding</keyword>
<dbReference type="InterPro" id="IPR038297">
    <property type="entry name" value="CcmH/CycL/NrfF/Ccl2_sf"/>
</dbReference>
<keyword evidence="5" id="KW-0201">Cytochrome c-type biogenesis</keyword>
<keyword evidence="7" id="KW-0812">Transmembrane</keyword>
<accession>A0A4R6RMW6</accession>
<dbReference type="CDD" id="cd16378">
    <property type="entry name" value="CcmH_N"/>
    <property type="match status" value="1"/>
</dbReference>
<dbReference type="PANTHER" id="PTHR47870:SF1">
    <property type="entry name" value="CYTOCHROME C-TYPE BIOGENESIS PROTEIN CCMH"/>
    <property type="match status" value="1"/>
</dbReference>
<organism evidence="9 10">
    <name type="scientific">Aquabacterium commune</name>
    <dbReference type="NCBI Taxonomy" id="70586"/>
    <lineage>
        <taxon>Bacteria</taxon>
        <taxon>Pseudomonadati</taxon>
        <taxon>Pseudomonadota</taxon>
        <taxon>Betaproteobacteria</taxon>
        <taxon>Burkholderiales</taxon>
        <taxon>Aquabacterium</taxon>
    </lineage>
</organism>
<dbReference type="InterPro" id="IPR005616">
    <property type="entry name" value="CcmH/CycL/Ccl2/NrfF_N"/>
</dbReference>
<evidence type="ECO:0000313" key="9">
    <source>
        <dbReference type="EMBL" id="TDP88029.1"/>
    </source>
</evidence>
<comment type="similarity">
    <text evidence="1 7">Belongs to the CcmH/CycL/Ccl2/NrfF family.</text>
</comment>
<evidence type="ECO:0000313" key="10">
    <source>
        <dbReference type="Proteomes" id="UP000294593"/>
    </source>
</evidence>